<dbReference type="SUPFAM" id="SSF48208">
    <property type="entry name" value="Six-hairpin glycosidases"/>
    <property type="match status" value="1"/>
</dbReference>
<dbReference type="GO" id="GO:0030596">
    <property type="term" value="F:alpha-L-rhamnosidase activity"/>
    <property type="evidence" value="ECO:0007669"/>
    <property type="project" value="UniProtKB-EC"/>
</dbReference>
<evidence type="ECO:0000259" key="6">
    <source>
        <dbReference type="Pfam" id="PF17389"/>
    </source>
</evidence>
<evidence type="ECO:0000259" key="7">
    <source>
        <dbReference type="Pfam" id="PF17390"/>
    </source>
</evidence>
<dbReference type="InterPro" id="IPR016007">
    <property type="entry name" value="Alpha_rhamnosid"/>
</dbReference>
<evidence type="ECO:0000259" key="5">
    <source>
        <dbReference type="Pfam" id="PF08531"/>
    </source>
</evidence>
<evidence type="ECO:0000259" key="4">
    <source>
        <dbReference type="Pfam" id="PF05592"/>
    </source>
</evidence>
<reference evidence="8 9" key="1">
    <citation type="submission" date="2023-08" db="EMBL/GenBank/DDBJ databases">
        <title>Black Yeasts Isolated from many extreme environments.</title>
        <authorList>
            <person name="Coleine C."/>
            <person name="Stajich J.E."/>
            <person name="Selbmann L."/>
        </authorList>
    </citation>
    <scope>NUCLEOTIDE SEQUENCE [LARGE SCALE GENOMIC DNA]</scope>
    <source>
        <strain evidence="8 9">CCFEE 5935</strain>
    </source>
</reference>
<dbReference type="Pfam" id="PF17389">
    <property type="entry name" value="Bac_rhamnosid6H"/>
    <property type="match status" value="1"/>
</dbReference>
<dbReference type="Gene3D" id="2.60.120.260">
    <property type="entry name" value="Galactose-binding domain-like"/>
    <property type="match status" value="2"/>
</dbReference>
<comment type="catalytic activity">
    <reaction evidence="1">
        <text>Hydrolysis of terminal non-reducing alpha-L-rhamnose residues in alpha-L-rhamnosides.</text>
        <dbReference type="EC" id="3.2.1.40"/>
    </reaction>
</comment>
<dbReference type="AlphaFoldDB" id="A0AAV9PIF0"/>
<dbReference type="InterPro" id="IPR035396">
    <property type="entry name" value="Bac_rhamnosid6H"/>
</dbReference>
<dbReference type="PANTHER" id="PTHR33307:SF6">
    <property type="entry name" value="ALPHA-RHAMNOSIDASE (EUROFUNG)-RELATED"/>
    <property type="match status" value="1"/>
</dbReference>
<evidence type="ECO:0000256" key="1">
    <source>
        <dbReference type="ARBA" id="ARBA00001445"/>
    </source>
</evidence>
<dbReference type="InterPro" id="IPR012341">
    <property type="entry name" value="6hp_glycosidase-like_sf"/>
</dbReference>
<dbReference type="InterPro" id="IPR008902">
    <property type="entry name" value="Rhamnosid_concanavalin"/>
</dbReference>
<dbReference type="Pfam" id="PF08531">
    <property type="entry name" value="Bac_rhamnosid_N"/>
    <property type="match status" value="1"/>
</dbReference>
<evidence type="ECO:0000313" key="9">
    <source>
        <dbReference type="Proteomes" id="UP001337655"/>
    </source>
</evidence>
<keyword evidence="3" id="KW-0378">Hydrolase</keyword>
<dbReference type="Gene3D" id="1.50.10.10">
    <property type="match status" value="1"/>
</dbReference>
<dbReference type="Pfam" id="PF05592">
    <property type="entry name" value="Bac_rhamnosid"/>
    <property type="match status" value="1"/>
</dbReference>
<evidence type="ECO:0000256" key="3">
    <source>
        <dbReference type="ARBA" id="ARBA00022801"/>
    </source>
</evidence>
<accession>A0AAV9PIF0</accession>
<feature type="domain" description="Alpha-L-rhamnosidase six-hairpin glycosidase" evidence="6">
    <location>
        <begin position="304"/>
        <end position="655"/>
    </location>
</feature>
<name>A0AAV9PIF0_9PEZI</name>
<feature type="domain" description="Alpha-L-rhamnosidase C-terminal" evidence="7">
    <location>
        <begin position="658"/>
        <end position="731"/>
    </location>
</feature>
<feature type="domain" description="Alpha-L-rhamnosidase concanavalin-like" evidence="4">
    <location>
        <begin position="201"/>
        <end position="299"/>
    </location>
</feature>
<dbReference type="PANTHER" id="PTHR33307">
    <property type="entry name" value="ALPHA-RHAMNOSIDASE (EUROFUNG)"/>
    <property type="match status" value="1"/>
</dbReference>
<dbReference type="InterPro" id="IPR013737">
    <property type="entry name" value="Bac_rhamnosid_N"/>
</dbReference>
<dbReference type="InterPro" id="IPR008928">
    <property type="entry name" value="6-hairpin_glycosidase_sf"/>
</dbReference>
<dbReference type="InterPro" id="IPR035398">
    <property type="entry name" value="Bac_rhamnosid_C"/>
</dbReference>
<evidence type="ECO:0000313" key="8">
    <source>
        <dbReference type="EMBL" id="KAK5172684.1"/>
    </source>
</evidence>
<protein>
    <recommendedName>
        <fullName evidence="2">alpha-L-rhamnosidase</fullName>
        <ecNumber evidence="2">3.2.1.40</ecNumber>
    </recommendedName>
</protein>
<dbReference type="EMBL" id="JAVRRT010000004">
    <property type="protein sequence ID" value="KAK5172684.1"/>
    <property type="molecule type" value="Genomic_DNA"/>
</dbReference>
<evidence type="ECO:0000256" key="2">
    <source>
        <dbReference type="ARBA" id="ARBA00012652"/>
    </source>
</evidence>
<dbReference type="RefSeq" id="XP_064661402.1">
    <property type="nucleotide sequence ID" value="XM_064800063.1"/>
</dbReference>
<dbReference type="GeneID" id="89924151"/>
<dbReference type="EC" id="3.2.1.40" evidence="2"/>
<keyword evidence="9" id="KW-1185">Reference proteome</keyword>
<proteinExistence type="predicted"/>
<comment type="caution">
    <text evidence="8">The sequence shown here is derived from an EMBL/GenBank/DDBJ whole genome shotgun (WGS) entry which is preliminary data.</text>
</comment>
<dbReference type="Gene3D" id="2.60.420.10">
    <property type="entry name" value="Maltose phosphorylase, domain 3"/>
    <property type="match status" value="1"/>
</dbReference>
<dbReference type="GO" id="GO:0005975">
    <property type="term" value="P:carbohydrate metabolic process"/>
    <property type="evidence" value="ECO:0007669"/>
    <property type="project" value="InterPro"/>
</dbReference>
<dbReference type="Proteomes" id="UP001337655">
    <property type="component" value="Unassembled WGS sequence"/>
</dbReference>
<dbReference type="Pfam" id="PF17390">
    <property type="entry name" value="Bac_rhamnosid_C"/>
    <property type="match status" value="1"/>
</dbReference>
<organism evidence="8 9">
    <name type="scientific">Saxophila tyrrhenica</name>
    <dbReference type="NCBI Taxonomy" id="1690608"/>
    <lineage>
        <taxon>Eukaryota</taxon>
        <taxon>Fungi</taxon>
        <taxon>Dikarya</taxon>
        <taxon>Ascomycota</taxon>
        <taxon>Pezizomycotina</taxon>
        <taxon>Dothideomycetes</taxon>
        <taxon>Dothideomycetidae</taxon>
        <taxon>Mycosphaerellales</taxon>
        <taxon>Extremaceae</taxon>
        <taxon>Saxophila</taxon>
    </lineage>
</organism>
<sequence>MISGPRQSNDESKKPFRLRKSFHLSKLGATARLYASAYGIYEVEINGYRVGDHVLAPGFQSYQHRLHYQLHDVIRLLREGENVVGAYVAEGWYAGRLGRPSVSNIWGDRIGFLAQLECDGEVVCLTDSSWQWLAGPVQAASIYDGEHFDSNQDQTNGSIPGSAVTVKGSAEDLGFPSAALIAPEAPPARRIMEVKPVEMITTRSGKKVLDFGQNLVGWLRIEKQIEGKPGDKLWIRHAEVMERGELGVRPLRTAKAQSLVTLGGNVKGHETRFTFFGFRYAEINCPGSLSLNDFTAIVISSDLRRTGVFECSHKQINQLHQNTVWSMRGNFLSLPTDCLQRDERLGWTGDLQVFTPTANFLFDTSALLGEWLRDVEADQRDNNGVPPVIVPVIPKPPTHTEARPMAIWADCVILTPRDLYESFGDLAFLERQWESMCLWLDKGVPRDEHQLYAKTSPQYGDWLDPRAPPSLPGHGPTDCYLVANAYLIHVTRVAARIASMLGHSDAAEKYSSQASKMLDRFHEENVTPAGKLSSNSQTAYVLALHFELYPSAKQRQMACETLEHLTRWEAFKITTGFAGTPLILKTLADNDMLSLAYRMLQERDDPSWLYTVRMGATTIWERWNSMLPNGDINPGQMTSFNHYALGSVCDFLHGVVGGLSAETPGWKRALVRPRPGGSVTRASTSYDSPYGPYAVEWKCNGDRLSTTLSVPPNGEAHVILPGIDCVVGSGSHSWEAKWRPDPKWPPQPIQGAQGMILESVFVP</sequence>
<gene>
    <name evidence="8" type="ORF">LTR77_002804</name>
</gene>
<feature type="domain" description="Bacterial alpha-L-rhamnosidase N-terminal" evidence="5">
    <location>
        <begin position="29"/>
        <end position="190"/>
    </location>
</feature>